<dbReference type="EMBL" id="OV696699">
    <property type="protein sequence ID" value="CAH1244349.1"/>
    <property type="molecule type" value="Genomic_DNA"/>
</dbReference>
<protein>
    <submittedName>
        <fullName evidence="1">Hypp7275 protein</fullName>
    </submittedName>
</protein>
<accession>A0A8J9YZB4</accession>
<reference evidence="1" key="1">
    <citation type="submission" date="2022-01" db="EMBL/GenBank/DDBJ databases">
        <authorList>
            <person name="Braso-Vives M."/>
        </authorList>
    </citation>
    <scope>NUCLEOTIDE SEQUENCE</scope>
</reference>
<proteinExistence type="predicted"/>
<evidence type="ECO:0000313" key="2">
    <source>
        <dbReference type="Proteomes" id="UP000838412"/>
    </source>
</evidence>
<dbReference type="AlphaFoldDB" id="A0A8J9YZB4"/>
<name>A0A8J9YZB4_BRALA</name>
<evidence type="ECO:0000313" key="1">
    <source>
        <dbReference type="EMBL" id="CAH1244349.1"/>
    </source>
</evidence>
<sequence length="257" mass="29048">MLVRLVSLLDRELILNSSRKLAADKKRGLAVHEHLPKPVQQARSRLMQDRDNEITKAKAENKEFFDEKLWYSAPSMIGTGSNGGPSLSVIGQGRHNDLKECFNILPPLDEGQTWPAEVPDFESVMINFYNSCHVLSMRLMELIAKGLAIKDVDSVLGKFKYVGKAGNGTILRSLRYPPSRKSSKRIRSGVENTLTSRHRVVMHESGEERRRVRRSLAFFLHCDSDAEIKCLDGSDKYPPILARELVKDRVRASYLTG</sequence>
<keyword evidence="2" id="KW-1185">Reference proteome</keyword>
<dbReference type="OrthoDB" id="288590at2759"/>
<dbReference type="Gene3D" id="2.60.120.330">
    <property type="entry name" value="B-lactam Antibiotic, Isopenicillin N Synthase, Chain"/>
    <property type="match status" value="2"/>
</dbReference>
<gene>
    <name evidence="1" type="primary">Hypp7275</name>
    <name evidence="1" type="ORF">BLAG_LOCUS7001</name>
</gene>
<dbReference type="SUPFAM" id="SSF51197">
    <property type="entry name" value="Clavaminate synthase-like"/>
    <property type="match status" value="1"/>
</dbReference>
<organism evidence="1 2">
    <name type="scientific">Branchiostoma lanceolatum</name>
    <name type="common">Common lancelet</name>
    <name type="synonym">Amphioxus lanceolatum</name>
    <dbReference type="NCBI Taxonomy" id="7740"/>
    <lineage>
        <taxon>Eukaryota</taxon>
        <taxon>Metazoa</taxon>
        <taxon>Chordata</taxon>
        <taxon>Cephalochordata</taxon>
        <taxon>Leptocardii</taxon>
        <taxon>Amphioxiformes</taxon>
        <taxon>Branchiostomatidae</taxon>
        <taxon>Branchiostoma</taxon>
    </lineage>
</organism>
<dbReference type="InterPro" id="IPR027443">
    <property type="entry name" value="IPNS-like_sf"/>
</dbReference>
<dbReference type="Proteomes" id="UP000838412">
    <property type="component" value="Chromosome 14"/>
</dbReference>